<dbReference type="Proteomes" id="UP000586722">
    <property type="component" value="Unassembled WGS sequence"/>
</dbReference>
<proteinExistence type="predicted"/>
<reference evidence="2" key="1">
    <citation type="submission" date="2020-01" db="EMBL/GenBank/DDBJ databases">
        <authorList>
            <person name="Fang Y."/>
            <person name="Sun R."/>
            <person name="Nie L."/>
            <person name="He J."/>
            <person name="Hao L."/>
            <person name="Wang L."/>
            <person name="Su S."/>
            <person name="Lv E."/>
            <person name="Zhang Z."/>
            <person name="Xie R."/>
            <person name="Liu H."/>
        </authorList>
    </citation>
    <scope>NUCLEOTIDE SEQUENCE [LARGE SCALE GENOMIC DNA]</scope>
    <source>
        <strain evidence="2">XCT-53</strain>
    </source>
</reference>
<dbReference type="Gene3D" id="2.40.50.140">
    <property type="entry name" value="Nucleic acid-binding proteins"/>
    <property type="match status" value="1"/>
</dbReference>
<dbReference type="RefSeq" id="WP_161676669.1">
    <property type="nucleotide sequence ID" value="NZ_JAABLP010000003.1"/>
</dbReference>
<dbReference type="PIRSF" id="PIRSF002599">
    <property type="entry name" value="Cold_shock_A"/>
    <property type="match status" value="1"/>
</dbReference>
<dbReference type="PROSITE" id="PS51857">
    <property type="entry name" value="CSD_2"/>
    <property type="match status" value="1"/>
</dbReference>
<dbReference type="Pfam" id="PF00313">
    <property type="entry name" value="CSD"/>
    <property type="match status" value="1"/>
</dbReference>
<keyword evidence="2" id="KW-1185">Reference proteome</keyword>
<dbReference type="InterPro" id="IPR012156">
    <property type="entry name" value="Cold_shock_CspA"/>
</dbReference>
<evidence type="ECO:0000313" key="2">
    <source>
        <dbReference type="Proteomes" id="UP000586722"/>
    </source>
</evidence>
<protein>
    <submittedName>
        <fullName evidence="1">Cold shock domain-containing protein</fullName>
    </submittedName>
</protein>
<dbReference type="InterPro" id="IPR012340">
    <property type="entry name" value="NA-bd_OB-fold"/>
</dbReference>
<dbReference type="SUPFAM" id="SSF50249">
    <property type="entry name" value="Nucleic acid-binding proteins"/>
    <property type="match status" value="1"/>
</dbReference>
<dbReference type="InterPro" id="IPR002059">
    <property type="entry name" value="CSP_DNA-bd"/>
</dbReference>
<dbReference type="GO" id="GO:0003676">
    <property type="term" value="F:nucleic acid binding"/>
    <property type="evidence" value="ECO:0007669"/>
    <property type="project" value="InterPro"/>
</dbReference>
<sequence>MDHGNVKWFDMHRGVGAIEPQEGDDVLVEIDSLRRSGIETLKEGQLVAFDLAYRAGRHLAEHVKVL</sequence>
<dbReference type="EMBL" id="JAABLQ010000001">
    <property type="protein sequence ID" value="NBN79252.1"/>
    <property type="molecule type" value="Genomic_DNA"/>
</dbReference>
<comment type="caution">
    <text evidence="1">The sequence shown here is derived from an EMBL/GenBank/DDBJ whole genome shotgun (WGS) entry which is preliminary data.</text>
</comment>
<evidence type="ECO:0000313" key="1">
    <source>
        <dbReference type="EMBL" id="NBN79252.1"/>
    </source>
</evidence>
<dbReference type="PRINTS" id="PR00050">
    <property type="entry name" value="COLDSHOCK"/>
</dbReference>
<gene>
    <name evidence="1" type="ORF">GWI72_13320</name>
</gene>
<accession>A0A7X5F3S1</accession>
<dbReference type="AlphaFoldDB" id="A0A7X5F3S1"/>
<organism evidence="1 2">
    <name type="scientific">Pannonibacter tanglangensis</name>
    <dbReference type="NCBI Taxonomy" id="2750084"/>
    <lineage>
        <taxon>Bacteria</taxon>
        <taxon>Pseudomonadati</taxon>
        <taxon>Pseudomonadota</taxon>
        <taxon>Alphaproteobacteria</taxon>
        <taxon>Hyphomicrobiales</taxon>
        <taxon>Stappiaceae</taxon>
        <taxon>Pannonibacter</taxon>
    </lineage>
</organism>
<name>A0A7X5F3S1_9HYPH</name>